<proteinExistence type="predicted"/>
<dbReference type="InterPro" id="IPR024072">
    <property type="entry name" value="DHFR-like_dom_sf"/>
</dbReference>
<reference evidence="3" key="1">
    <citation type="journal article" date="2019" name="Int. J. Syst. Evol. Microbiol.">
        <title>The Global Catalogue of Microorganisms (GCM) 10K type strain sequencing project: providing services to taxonomists for standard genome sequencing and annotation.</title>
        <authorList>
            <consortium name="The Broad Institute Genomics Platform"/>
            <consortium name="The Broad Institute Genome Sequencing Center for Infectious Disease"/>
            <person name="Wu L."/>
            <person name="Ma J."/>
        </authorList>
    </citation>
    <scope>NUCLEOTIDE SEQUENCE [LARGE SCALE GENOMIC DNA]</scope>
    <source>
        <strain evidence="3">JCM 17979</strain>
    </source>
</reference>
<dbReference type="Pfam" id="PF01872">
    <property type="entry name" value="RibD_C"/>
    <property type="match status" value="1"/>
</dbReference>
<feature type="domain" description="Bacterial bifunctional deaminase-reductase C-terminal" evidence="1">
    <location>
        <begin position="3"/>
        <end position="151"/>
    </location>
</feature>
<dbReference type="SUPFAM" id="SSF53597">
    <property type="entry name" value="Dihydrofolate reductase-like"/>
    <property type="match status" value="1"/>
</dbReference>
<dbReference type="PANTHER" id="PTHR38011:SF12">
    <property type="entry name" value="BIFUNCTIONAL DEAMINASE-REDUCTASE DOMAIN PROTEIN"/>
    <property type="match status" value="1"/>
</dbReference>
<organism evidence="2 3">
    <name type="scientific">Actinomycetospora chlora</name>
    <dbReference type="NCBI Taxonomy" id="663608"/>
    <lineage>
        <taxon>Bacteria</taxon>
        <taxon>Bacillati</taxon>
        <taxon>Actinomycetota</taxon>
        <taxon>Actinomycetes</taxon>
        <taxon>Pseudonocardiales</taxon>
        <taxon>Pseudonocardiaceae</taxon>
        <taxon>Actinomycetospora</taxon>
    </lineage>
</organism>
<dbReference type="Proteomes" id="UP001500928">
    <property type="component" value="Unassembled WGS sequence"/>
</dbReference>
<comment type="caution">
    <text evidence="2">The sequence shown here is derived from an EMBL/GenBank/DDBJ whole genome shotgun (WGS) entry which is preliminary data.</text>
</comment>
<evidence type="ECO:0000313" key="2">
    <source>
        <dbReference type="EMBL" id="GAA4776516.1"/>
    </source>
</evidence>
<dbReference type="Gene3D" id="3.40.430.10">
    <property type="entry name" value="Dihydrofolate Reductase, subunit A"/>
    <property type="match status" value="1"/>
</dbReference>
<keyword evidence="3" id="KW-1185">Reference proteome</keyword>
<dbReference type="RefSeq" id="WP_345410968.1">
    <property type="nucleotide sequence ID" value="NZ_BAABHO010000004.1"/>
</dbReference>
<accession>A0ABP9A8K8</accession>
<dbReference type="PANTHER" id="PTHR38011">
    <property type="entry name" value="DIHYDROFOLATE REDUCTASE FAMILY PROTEIN (AFU_ORTHOLOGUE AFUA_8G06820)"/>
    <property type="match status" value="1"/>
</dbReference>
<protein>
    <submittedName>
        <fullName evidence="2">Dihydrofolate reductase family protein</fullName>
    </submittedName>
</protein>
<name>A0ABP9A8K8_9PSEU</name>
<dbReference type="EMBL" id="BAABHO010000004">
    <property type="protein sequence ID" value="GAA4776516.1"/>
    <property type="molecule type" value="Genomic_DNA"/>
</dbReference>
<evidence type="ECO:0000313" key="3">
    <source>
        <dbReference type="Proteomes" id="UP001500928"/>
    </source>
</evidence>
<dbReference type="InterPro" id="IPR002734">
    <property type="entry name" value="RibDG_C"/>
</dbReference>
<dbReference type="InterPro" id="IPR050765">
    <property type="entry name" value="Riboflavin_Biosynth_HTPR"/>
</dbReference>
<evidence type="ECO:0000259" key="1">
    <source>
        <dbReference type="Pfam" id="PF01872"/>
    </source>
</evidence>
<sequence length="174" mass="18227">MALIYSATTSLDGFMAGPGGDMSWLTEHLGGEDEVADRVLARTGALLVGRVTFDGDDPNAGTAAEGAFGGEYDGPAVVLTHRPPADPVAGVEFVTDLTTAVARARELAGDRDVNVLGADVAMQCLEAGLLDEILVLVAPVLLGEGTRMFPRRPGGRVRLEPLPGETAHWYRIVS</sequence>
<gene>
    <name evidence="2" type="ORF">GCM10023200_06490</name>
</gene>